<keyword evidence="2" id="KW-1185">Reference proteome</keyword>
<dbReference type="Proteomes" id="UP001153069">
    <property type="component" value="Unassembled WGS sequence"/>
</dbReference>
<sequence>MDERREWQQKLDKAGIDPRGLDGKEDIDEACELLSIDGLGPKTRFRAFLKDLGEVCFNVTAEIEDGRLSKGVRAAVYMKADDNTAHFIPGENPIRYGEGDDINKLSVSLYFNTYEAAMGFSRALRKWSFDHPNSSVQPKVSLAVSCIRPINLQPVTFDQYDPAEAEDSPCTSLADFRGFSLVLATEPAELDSPLKTYQAIERAAWLSSVGAYKLHLKDKALPEFKKLRYDDNNLLAASWTFHQFFDGLNLPDTPHRVPQVAVKPLRPATERHIFNDGERRLRIDVQVECFTQKAANTLRPYIPDGGTTVAIYAQNADILWECLQWKYDDSIAKWGAYQAELNQY</sequence>
<comment type="caution">
    <text evidence="1">The sequence shown here is derived from an EMBL/GenBank/DDBJ whole genome shotgun (WGS) entry which is preliminary data.</text>
</comment>
<evidence type="ECO:0000313" key="1">
    <source>
        <dbReference type="EMBL" id="CAB9524150.1"/>
    </source>
</evidence>
<proteinExistence type="predicted"/>
<dbReference type="EMBL" id="CAICTM010001498">
    <property type="protein sequence ID" value="CAB9524150.1"/>
    <property type="molecule type" value="Genomic_DNA"/>
</dbReference>
<dbReference type="AlphaFoldDB" id="A0A9N8ESY2"/>
<organism evidence="1 2">
    <name type="scientific">Seminavis robusta</name>
    <dbReference type="NCBI Taxonomy" id="568900"/>
    <lineage>
        <taxon>Eukaryota</taxon>
        <taxon>Sar</taxon>
        <taxon>Stramenopiles</taxon>
        <taxon>Ochrophyta</taxon>
        <taxon>Bacillariophyta</taxon>
        <taxon>Bacillariophyceae</taxon>
        <taxon>Bacillariophycidae</taxon>
        <taxon>Naviculales</taxon>
        <taxon>Naviculaceae</taxon>
        <taxon>Seminavis</taxon>
    </lineage>
</organism>
<gene>
    <name evidence="1" type="ORF">SEMRO_1500_G277830.1</name>
</gene>
<evidence type="ECO:0000313" key="2">
    <source>
        <dbReference type="Proteomes" id="UP001153069"/>
    </source>
</evidence>
<accession>A0A9N8ESY2</accession>
<reference evidence="1" key="1">
    <citation type="submission" date="2020-06" db="EMBL/GenBank/DDBJ databases">
        <authorList>
            <consortium name="Plant Systems Biology data submission"/>
        </authorList>
    </citation>
    <scope>NUCLEOTIDE SEQUENCE</scope>
    <source>
        <strain evidence="1">D6</strain>
    </source>
</reference>
<name>A0A9N8ESY2_9STRA</name>
<dbReference type="OrthoDB" id="54701at2759"/>
<protein>
    <submittedName>
        <fullName evidence="1">Uncharacterized protein</fullName>
    </submittedName>
</protein>